<dbReference type="EMBL" id="SMTK01000001">
    <property type="protein sequence ID" value="TDK28204.1"/>
    <property type="molecule type" value="Genomic_DNA"/>
</dbReference>
<organism evidence="2 3">
    <name type="scientific">Arthrobacter crusticola</name>
    <dbReference type="NCBI Taxonomy" id="2547960"/>
    <lineage>
        <taxon>Bacteria</taxon>
        <taxon>Bacillati</taxon>
        <taxon>Actinomycetota</taxon>
        <taxon>Actinomycetes</taxon>
        <taxon>Micrococcales</taxon>
        <taxon>Micrococcaceae</taxon>
        <taxon>Arthrobacter</taxon>
    </lineage>
</organism>
<reference evidence="2 3" key="1">
    <citation type="submission" date="2019-03" db="EMBL/GenBank/DDBJ databases">
        <title>Arthrobacter sp. nov., an bacterium isolated from biocrust in Mu Us Desert.</title>
        <authorList>
            <person name="Lixiong L."/>
        </authorList>
    </citation>
    <scope>NUCLEOTIDE SEQUENCE [LARGE SCALE GENOMIC DNA]</scope>
    <source>
        <strain evidence="2 3">SLN-3</strain>
    </source>
</reference>
<dbReference type="RefSeq" id="WP_133402611.1">
    <property type="nucleotide sequence ID" value="NZ_SMTK01000001.1"/>
</dbReference>
<dbReference type="AlphaFoldDB" id="A0A4V3AN49"/>
<feature type="transmembrane region" description="Helical" evidence="1">
    <location>
        <begin position="120"/>
        <end position="138"/>
    </location>
</feature>
<protein>
    <submittedName>
        <fullName evidence="2">Uncharacterized protein</fullName>
    </submittedName>
</protein>
<sequence>MSGTSPDPVYGRQDLRKYLILIGGFTAALCWWIGLTGFVNSGGGAAVFFGIPVLLTLGTLLAARRRRPRAPKHLKKFRRRPVVIRLRRGPKGSLTIIGVFTAALCWWIAVVGFVNAGGGAGVFFTIPFLLTLGTLWAAQNRDRTTARRHP</sequence>
<feature type="transmembrane region" description="Helical" evidence="1">
    <location>
        <begin position="18"/>
        <end position="39"/>
    </location>
</feature>
<evidence type="ECO:0000256" key="1">
    <source>
        <dbReference type="SAM" id="Phobius"/>
    </source>
</evidence>
<name>A0A4V3AN49_9MICC</name>
<keyword evidence="1" id="KW-1133">Transmembrane helix</keyword>
<comment type="caution">
    <text evidence="2">The sequence shown here is derived from an EMBL/GenBank/DDBJ whole genome shotgun (WGS) entry which is preliminary data.</text>
</comment>
<evidence type="ECO:0000313" key="2">
    <source>
        <dbReference type="EMBL" id="TDK28204.1"/>
    </source>
</evidence>
<keyword evidence="3" id="KW-1185">Reference proteome</keyword>
<dbReference type="OrthoDB" id="4954009at2"/>
<dbReference type="Proteomes" id="UP000295411">
    <property type="component" value="Unassembled WGS sequence"/>
</dbReference>
<feature type="transmembrane region" description="Helical" evidence="1">
    <location>
        <begin position="45"/>
        <end position="63"/>
    </location>
</feature>
<proteinExistence type="predicted"/>
<keyword evidence="1" id="KW-0472">Membrane</keyword>
<feature type="transmembrane region" description="Helical" evidence="1">
    <location>
        <begin position="94"/>
        <end position="114"/>
    </location>
</feature>
<evidence type="ECO:0000313" key="3">
    <source>
        <dbReference type="Proteomes" id="UP000295411"/>
    </source>
</evidence>
<gene>
    <name evidence="2" type="ORF">E2F48_03730</name>
</gene>
<accession>A0A4V3AN49</accession>
<keyword evidence="1" id="KW-0812">Transmembrane</keyword>